<evidence type="ECO:0008006" key="3">
    <source>
        <dbReference type="Google" id="ProtNLM"/>
    </source>
</evidence>
<dbReference type="EMBL" id="CM016554">
    <property type="protein sequence ID" value="TKW25657.1"/>
    <property type="molecule type" value="Genomic_DNA"/>
</dbReference>
<reference evidence="1" key="1">
    <citation type="submission" date="2019-03" db="EMBL/GenBank/DDBJ databases">
        <title>WGS assembly of Setaria viridis.</title>
        <authorList>
            <person name="Huang P."/>
            <person name="Jenkins J."/>
            <person name="Grimwood J."/>
            <person name="Barry K."/>
            <person name="Healey A."/>
            <person name="Mamidi S."/>
            <person name="Sreedasyam A."/>
            <person name="Shu S."/>
            <person name="Feldman M."/>
            <person name="Wu J."/>
            <person name="Yu Y."/>
            <person name="Chen C."/>
            <person name="Johnson J."/>
            <person name="Rokhsar D."/>
            <person name="Baxter I."/>
            <person name="Schmutz J."/>
            <person name="Brutnell T."/>
            <person name="Kellogg E."/>
        </authorList>
    </citation>
    <scope>NUCLEOTIDE SEQUENCE [LARGE SCALE GENOMIC DNA]</scope>
</reference>
<gene>
    <name evidence="1" type="ORF">SEVIR_3G132800v2</name>
</gene>
<evidence type="ECO:0000313" key="1">
    <source>
        <dbReference type="EMBL" id="TKW25657.1"/>
    </source>
</evidence>
<organism evidence="1 2">
    <name type="scientific">Setaria viridis</name>
    <name type="common">Green bristlegrass</name>
    <name type="synonym">Setaria italica subsp. viridis</name>
    <dbReference type="NCBI Taxonomy" id="4556"/>
    <lineage>
        <taxon>Eukaryota</taxon>
        <taxon>Viridiplantae</taxon>
        <taxon>Streptophyta</taxon>
        <taxon>Embryophyta</taxon>
        <taxon>Tracheophyta</taxon>
        <taxon>Spermatophyta</taxon>
        <taxon>Magnoliopsida</taxon>
        <taxon>Liliopsida</taxon>
        <taxon>Poales</taxon>
        <taxon>Poaceae</taxon>
        <taxon>PACMAD clade</taxon>
        <taxon>Panicoideae</taxon>
        <taxon>Panicodae</taxon>
        <taxon>Paniceae</taxon>
        <taxon>Cenchrinae</taxon>
        <taxon>Setaria</taxon>
    </lineage>
</organism>
<evidence type="ECO:0000313" key="2">
    <source>
        <dbReference type="Proteomes" id="UP000298652"/>
    </source>
</evidence>
<dbReference type="AlphaFoldDB" id="A0A4U6VML7"/>
<dbReference type="Proteomes" id="UP000298652">
    <property type="component" value="Chromosome 3"/>
</dbReference>
<name>A0A4U6VML7_SETVI</name>
<sequence length="133" mass="15419">MLLSLKSQLCAYCGAHEDQGHLLLRCPRARRIWRLIGWPQAACIDSFRDLWDIHDLALIPYAKVRSGIVTAVLWNIWKYRNDLVFNNVLVPAHVTLRAVATDLDLWRYRLRDPAAVTSLLSWVDYFCNIVTLL</sequence>
<dbReference type="Gramene" id="TKW25657">
    <property type="protein sequence ID" value="TKW25657"/>
    <property type="gene ID" value="SEVIR_3G132800v2"/>
</dbReference>
<proteinExistence type="predicted"/>
<protein>
    <recommendedName>
        <fullName evidence="3">Reverse transcriptase zinc-binding domain-containing protein</fullName>
    </recommendedName>
</protein>
<accession>A0A4U6VML7</accession>
<keyword evidence="2" id="KW-1185">Reference proteome</keyword>
<dbReference type="OMA" id="CGAHEDQ"/>